<dbReference type="eggNOG" id="ENOG5030DSB">
    <property type="taxonomic scope" value="Bacteria"/>
</dbReference>
<evidence type="ECO:0000313" key="3">
    <source>
        <dbReference type="Proteomes" id="UP000183376"/>
    </source>
</evidence>
<organism evidence="2 3">
    <name type="scientific">Allokutzneria albata</name>
    <name type="common">Kibdelosporangium albatum</name>
    <dbReference type="NCBI Taxonomy" id="211114"/>
    <lineage>
        <taxon>Bacteria</taxon>
        <taxon>Bacillati</taxon>
        <taxon>Actinomycetota</taxon>
        <taxon>Actinomycetes</taxon>
        <taxon>Pseudonocardiales</taxon>
        <taxon>Pseudonocardiaceae</taxon>
        <taxon>Allokutzneria</taxon>
    </lineage>
</organism>
<reference evidence="2 3" key="1">
    <citation type="submission" date="2016-10" db="EMBL/GenBank/DDBJ databases">
        <authorList>
            <person name="de Groot N.N."/>
        </authorList>
    </citation>
    <scope>NUCLEOTIDE SEQUENCE [LARGE SCALE GENOMIC DNA]</scope>
    <source>
        <strain evidence="2 3">DSM 44149</strain>
    </source>
</reference>
<sequence>MNIYTIGLLWVLGASAVAATVAVVLQKKFGWDDERNNSSAGSVFAVVGGLHAVLVAFVLISLFDAAAKARTDSAAEANALVAVHWAGSSLPEPTKDQVKELVRTYSAAVVNEEWPRMREGAPVVATGAQTLERLKTVIAEAKPDGDWQESRQAEAANQLWQVYQSRQARLDAAGKGVNSVVWFALIIGGIMSVSFPYLFGGPNLVPHVIIVVSLTATITLLLFAISQLENPYSGGAQVNPDAFRAATERLL</sequence>
<gene>
    <name evidence="2" type="ORF">SAMN04489726_7447</name>
</gene>
<dbReference type="Pfam" id="PF14023">
    <property type="entry name" value="Bestrophin-like"/>
    <property type="match status" value="1"/>
</dbReference>
<keyword evidence="1" id="KW-0472">Membrane</keyword>
<keyword evidence="3" id="KW-1185">Reference proteome</keyword>
<protein>
    <recommendedName>
        <fullName evidence="4">DUF4239 domain-containing protein</fullName>
    </recommendedName>
</protein>
<feature type="transmembrane region" description="Helical" evidence="1">
    <location>
        <begin position="42"/>
        <end position="63"/>
    </location>
</feature>
<dbReference type="STRING" id="211114.SAMN04489726_7447"/>
<feature type="transmembrane region" description="Helical" evidence="1">
    <location>
        <begin position="204"/>
        <end position="225"/>
    </location>
</feature>
<evidence type="ECO:0008006" key="4">
    <source>
        <dbReference type="Google" id="ProtNLM"/>
    </source>
</evidence>
<dbReference type="InterPro" id="IPR025333">
    <property type="entry name" value="DUF4239"/>
</dbReference>
<keyword evidence="1" id="KW-1133">Transmembrane helix</keyword>
<keyword evidence="1" id="KW-0812">Transmembrane</keyword>
<evidence type="ECO:0000313" key="2">
    <source>
        <dbReference type="EMBL" id="SDN61906.1"/>
    </source>
</evidence>
<dbReference type="OrthoDB" id="3427059at2"/>
<dbReference type="AlphaFoldDB" id="A0A1H0CVU5"/>
<accession>A0A1H0CVU5</accession>
<feature type="transmembrane region" description="Helical" evidence="1">
    <location>
        <begin position="176"/>
        <end position="198"/>
    </location>
</feature>
<proteinExistence type="predicted"/>
<dbReference type="Proteomes" id="UP000183376">
    <property type="component" value="Chromosome I"/>
</dbReference>
<dbReference type="EMBL" id="LT629701">
    <property type="protein sequence ID" value="SDN61906.1"/>
    <property type="molecule type" value="Genomic_DNA"/>
</dbReference>
<name>A0A1H0CVU5_ALLAB</name>
<evidence type="ECO:0000256" key="1">
    <source>
        <dbReference type="SAM" id="Phobius"/>
    </source>
</evidence>